<keyword evidence="3" id="KW-1185">Reference proteome</keyword>
<gene>
    <name evidence="2" type="ORF">ACFOVU_08050</name>
</gene>
<dbReference type="Proteomes" id="UP001595847">
    <property type="component" value="Unassembled WGS sequence"/>
</dbReference>
<keyword evidence="1" id="KW-0472">Membrane</keyword>
<reference evidence="3" key="1">
    <citation type="journal article" date="2019" name="Int. J. Syst. Evol. Microbiol.">
        <title>The Global Catalogue of Microorganisms (GCM) 10K type strain sequencing project: providing services to taxonomists for standard genome sequencing and annotation.</title>
        <authorList>
            <consortium name="The Broad Institute Genomics Platform"/>
            <consortium name="The Broad Institute Genome Sequencing Center for Infectious Disease"/>
            <person name="Wu L."/>
            <person name="Ma J."/>
        </authorList>
    </citation>
    <scope>NUCLEOTIDE SEQUENCE [LARGE SCALE GENOMIC DNA]</scope>
    <source>
        <strain evidence="3">TBRC 1826</strain>
    </source>
</reference>
<keyword evidence="1" id="KW-1133">Transmembrane helix</keyword>
<evidence type="ECO:0000256" key="1">
    <source>
        <dbReference type="SAM" id="Phobius"/>
    </source>
</evidence>
<feature type="transmembrane region" description="Helical" evidence="1">
    <location>
        <begin position="71"/>
        <end position="94"/>
    </location>
</feature>
<evidence type="ECO:0008006" key="4">
    <source>
        <dbReference type="Google" id="ProtNLM"/>
    </source>
</evidence>
<evidence type="ECO:0000313" key="3">
    <source>
        <dbReference type="Proteomes" id="UP001595847"/>
    </source>
</evidence>
<name>A0ABV8FLT9_9ACTN</name>
<feature type="transmembrane region" description="Helical" evidence="1">
    <location>
        <begin position="30"/>
        <end position="51"/>
    </location>
</feature>
<evidence type="ECO:0000313" key="2">
    <source>
        <dbReference type="EMBL" id="MFC3995861.1"/>
    </source>
</evidence>
<dbReference type="RefSeq" id="WP_378531402.1">
    <property type="nucleotide sequence ID" value="NZ_JBHSBH010000005.1"/>
</dbReference>
<organism evidence="2 3">
    <name type="scientific">Nocardiopsis sediminis</name>
    <dbReference type="NCBI Taxonomy" id="1778267"/>
    <lineage>
        <taxon>Bacteria</taxon>
        <taxon>Bacillati</taxon>
        <taxon>Actinomycetota</taxon>
        <taxon>Actinomycetes</taxon>
        <taxon>Streptosporangiales</taxon>
        <taxon>Nocardiopsidaceae</taxon>
        <taxon>Nocardiopsis</taxon>
    </lineage>
</organism>
<proteinExistence type="predicted"/>
<sequence length="224" mass="24420">MPHPPSQRVVRTVRLGSPPPRRIGDLELRIAGIVGLGSFGLLLTGALLTLVDMDLDRGRHLAEALWVRNRALTITTAVCLLLLAVVVTASTCGVPRTLTRRAVAVGDLGLEVAERPVWRFRSRRAFIAWDDVHVIDVWRYGVRAAGAPRPAKRVVIDLYLHRDVPGLPSFAVRTRAGGLRLDGRRGIDAGTPVVRIGGDGSVPEQDVRELAETIGGERPDLLHR</sequence>
<accession>A0ABV8FLT9</accession>
<keyword evidence="1" id="KW-0812">Transmembrane</keyword>
<dbReference type="EMBL" id="JBHSBH010000005">
    <property type="protein sequence ID" value="MFC3995861.1"/>
    <property type="molecule type" value="Genomic_DNA"/>
</dbReference>
<comment type="caution">
    <text evidence="2">The sequence shown here is derived from an EMBL/GenBank/DDBJ whole genome shotgun (WGS) entry which is preliminary data.</text>
</comment>
<protein>
    <recommendedName>
        <fullName evidence="4">PH domain-containing protein</fullName>
    </recommendedName>
</protein>